<evidence type="ECO:0000256" key="3">
    <source>
        <dbReference type="ARBA" id="ARBA00012483"/>
    </source>
</evidence>
<gene>
    <name evidence="14" type="ORF">KK1_004474</name>
</gene>
<dbReference type="PROSITE" id="PS50089">
    <property type="entry name" value="ZF_RING_2"/>
    <property type="match status" value="1"/>
</dbReference>
<evidence type="ECO:0000256" key="5">
    <source>
        <dbReference type="ARBA" id="ARBA00022707"/>
    </source>
</evidence>
<evidence type="ECO:0000256" key="4">
    <source>
        <dbReference type="ARBA" id="ARBA00022679"/>
    </source>
</evidence>
<evidence type="ECO:0000313" key="14">
    <source>
        <dbReference type="EMBL" id="KYP58181.1"/>
    </source>
</evidence>
<dbReference type="FunFam" id="3.30.40.10:FF:000115">
    <property type="entry name" value="probable E3 ubiquitin-protein ligase LOG2"/>
    <property type="match status" value="1"/>
</dbReference>
<dbReference type="PANTHER" id="PTHR22996:SF8">
    <property type="entry name" value="RING-TYPE E3 UBIQUITIN TRANSFERASE"/>
    <property type="match status" value="1"/>
</dbReference>
<reference evidence="14 15" key="1">
    <citation type="journal article" date="2012" name="Nat. Biotechnol.">
        <title>Draft genome sequence of pigeonpea (Cajanus cajan), an orphan legume crop of resource-poor farmers.</title>
        <authorList>
            <person name="Varshney R.K."/>
            <person name="Chen W."/>
            <person name="Li Y."/>
            <person name="Bharti A.K."/>
            <person name="Saxena R.K."/>
            <person name="Schlueter J.A."/>
            <person name="Donoghue M.T."/>
            <person name="Azam S."/>
            <person name="Fan G."/>
            <person name="Whaley A.M."/>
            <person name="Farmer A.D."/>
            <person name="Sheridan J."/>
            <person name="Iwata A."/>
            <person name="Tuteja R."/>
            <person name="Penmetsa R.V."/>
            <person name="Wu W."/>
            <person name="Upadhyaya H.D."/>
            <person name="Yang S.P."/>
            <person name="Shah T."/>
            <person name="Saxena K.B."/>
            <person name="Michael T."/>
            <person name="McCombie W.R."/>
            <person name="Yang B."/>
            <person name="Zhang G."/>
            <person name="Yang H."/>
            <person name="Wang J."/>
            <person name="Spillane C."/>
            <person name="Cook D.R."/>
            <person name="May G.D."/>
            <person name="Xu X."/>
            <person name="Jackson S.A."/>
        </authorList>
    </citation>
    <scope>NUCLEOTIDE SEQUENCE [LARGE SCALE GENOMIC DNA]</scope>
    <source>
        <strain evidence="15">cv. Asha</strain>
    </source>
</reference>
<dbReference type="InterPro" id="IPR058981">
    <property type="entry name" value="MGRN1/RNF157-like_N"/>
</dbReference>
<dbReference type="CDD" id="cd16789">
    <property type="entry name" value="mRING-HC-C3HC5_MGRN1-like"/>
    <property type="match status" value="1"/>
</dbReference>
<evidence type="ECO:0000259" key="13">
    <source>
        <dbReference type="PROSITE" id="PS50089"/>
    </source>
</evidence>
<evidence type="ECO:0000256" key="2">
    <source>
        <dbReference type="ARBA" id="ARBA00004906"/>
    </source>
</evidence>
<dbReference type="AlphaFoldDB" id="A0A151STT8"/>
<comment type="similarity">
    <text evidence="11">Belongs to the RING-type zinc finger family. LOG2 subfamily.</text>
</comment>
<keyword evidence="4" id="KW-0808">Transferase</keyword>
<keyword evidence="6" id="KW-0479">Metal-binding</keyword>
<keyword evidence="5" id="KW-0519">Myristate</keyword>
<dbReference type="PANTHER" id="PTHR22996">
    <property type="entry name" value="MAHOGUNIN"/>
    <property type="match status" value="1"/>
</dbReference>
<dbReference type="InterPro" id="IPR045194">
    <property type="entry name" value="MGRN1/RNF157-like"/>
</dbReference>
<evidence type="ECO:0000256" key="10">
    <source>
        <dbReference type="ARBA" id="ARBA00023288"/>
    </source>
</evidence>
<evidence type="ECO:0000256" key="12">
    <source>
        <dbReference type="PROSITE-ProRule" id="PRU00175"/>
    </source>
</evidence>
<dbReference type="GO" id="GO:0008270">
    <property type="term" value="F:zinc ion binding"/>
    <property type="evidence" value="ECO:0007669"/>
    <property type="project" value="UniProtKB-KW"/>
</dbReference>
<dbReference type="EC" id="2.3.2.27" evidence="3"/>
<dbReference type="InterPro" id="IPR045195">
    <property type="entry name" value="LOG2-like_mRING_C3HC5"/>
</dbReference>
<dbReference type="Pfam" id="PF13920">
    <property type="entry name" value="zf-C3HC4_3"/>
    <property type="match status" value="1"/>
</dbReference>
<evidence type="ECO:0000256" key="11">
    <source>
        <dbReference type="ARBA" id="ARBA00025721"/>
    </source>
</evidence>
<protein>
    <recommendedName>
        <fullName evidence="3">RING-type E3 ubiquitin transferase</fullName>
        <ecNumber evidence="3">2.3.2.27</ecNumber>
    </recommendedName>
</protein>
<dbReference type="Gene3D" id="3.30.40.10">
    <property type="entry name" value="Zinc/RING finger domain, C3HC4 (zinc finger)"/>
    <property type="match status" value="1"/>
</dbReference>
<keyword evidence="15" id="KW-1185">Reference proteome</keyword>
<dbReference type="Proteomes" id="UP000075243">
    <property type="component" value="Chromosome 11"/>
</dbReference>
<evidence type="ECO:0000256" key="7">
    <source>
        <dbReference type="ARBA" id="ARBA00022771"/>
    </source>
</evidence>
<dbReference type="SMART" id="SM00184">
    <property type="entry name" value="RING"/>
    <property type="match status" value="1"/>
</dbReference>
<evidence type="ECO:0000256" key="6">
    <source>
        <dbReference type="ARBA" id="ARBA00022723"/>
    </source>
</evidence>
<dbReference type="Pfam" id="PF26192">
    <property type="entry name" value="RNF157-like_N"/>
    <property type="match status" value="1"/>
</dbReference>
<accession>A0A151STT8</accession>
<proteinExistence type="inferred from homology"/>
<dbReference type="InterPro" id="IPR013083">
    <property type="entry name" value="Znf_RING/FYVE/PHD"/>
</dbReference>
<evidence type="ECO:0000256" key="1">
    <source>
        <dbReference type="ARBA" id="ARBA00000900"/>
    </source>
</evidence>
<keyword evidence="8" id="KW-0833">Ubl conjugation pathway</keyword>
<comment type="pathway">
    <text evidence="2">Protein modification; protein ubiquitination.</text>
</comment>
<evidence type="ECO:0000256" key="8">
    <source>
        <dbReference type="ARBA" id="ARBA00022786"/>
    </source>
</evidence>
<evidence type="ECO:0000256" key="9">
    <source>
        <dbReference type="ARBA" id="ARBA00022833"/>
    </source>
</evidence>
<evidence type="ECO:0000313" key="15">
    <source>
        <dbReference type="Proteomes" id="UP000075243"/>
    </source>
</evidence>
<dbReference type="SUPFAM" id="SSF57850">
    <property type="entry name" value="RING/U-box"/>
    <property type="match status" value="1"/>
</dbReference>
<comment type="catalytic activity">
    <reaction evidence="1">
        <text>S-ubiquitinyl-[E2 ubiquitin-conjugating enzyme]-L-cysteine + [acceptor protein]-L-lysine = [E2 ubiquitin-conjugating enzyme]-L-cysteine + N(6)-ubiquitinyl-[acceptor protein]-L-lysine.</text>
        <dbReference type="EC" id="2.3.2.27"/>
    </reaction>
</comment>
<keyword evidence="9" id="KW-0862">Zinc</keyword>
<dbReference type="OMA" id="NGWPAIR"/>
<sequence length="315" mass="36081">MYLAGSRRHYDVRIGMRNPWNSNIIRRRNIHFHPPYPYPCYCLSPPQPQPTTNPPLLLHRRWPYATGIPVLPPPNANAPKNINNTVNLHKHTLTLQLDPNNPHHHLISFHFDALYDGSFTIFYMAKEEGCMFSPLFPEVFEPITFTFEKGVGQKFCQPSGTGIDLGFFELDDLSRSFSPEDDEFPLVICAEISSNYALDATPHMQITQAILEKSNDIGPFNVKVVRQLLWINNVCYELKELYGTATDFDDDNDSEEECVCVICMMEPKDTAILPCRHMCMCSECAKTLQSQSNKCPICRQPIQELIEIKINNNNQ</sequence>
<dbReference type="InterPro" id="IPR001841">
    <property type="entry name" value="Znf_RING"/>
</dbReference>
<name>A0A151STT8_CAJCA</name>
<dbReference type="GO" id="GO:0061630">
    <property type="term" value="F:ubiquitin protein ligase activity"/>
    <property type="evidence" value="ECO:0007669"/>
    <property type="project" value="UniProtKB-EC"/>
</dbReference>
<dbReference type="GO" id="GO:0016567">
    <property type="term" value="P:protein ubiquitination"/>
    <property type="evidence" value="ECO:0007669"/>
    <property type="project" value="TreeGrafter"/>
</dbReference>
<feature type="domain" description="RING-type" evidence="13">
    <location>
        <begin position="260"/>
        <end position="299"/>
    </location>
</feature>
<keyword evidence="10" id="KW-0449">Lipoprotein</keyword>
<keyword evidence="7 12" id="KW-0863">Zinc-finger</keyword>
<dbReference type="EMBL" id="CM003613">
    <property type="protein sequence ID" value="KYP58181.1"/>
    <property type="molecule type" value="Genomic_DNA"/>
</dbReference>
<dbReference type="Gramene" id="C.cajan_04368.t">
    <property type="protein sequence ID" value="C.cajan_04368.t"/>
    <property type="gene ID" value="C.cajan_04368"/>
</dbReference>
<organism evidence="14 15">
    <name type="scientific">Cajanus cajan</name>
    <name type="common">Pigeon pea</name>
    <name type="synonym">Cajanus indicus</name>
    <dbReference type="NCBI Taxonomy" id="3821"/>
    <lineage>
        <taxon>Eukaryota</taxon>
        <taxon>Viridiplantae</taxon>
        <taxon>Streptophyta</taxon>
        <taxon>Embryophyta</taxon>
        <taxon>Tracheophyta</taxon>
        <taxon>Spermatophyta</taxon>
        <taxon>Magnoliopsida</taxon>
        <taxon>eudicotyledons</taxon>
        <taxon>Gunneridae</taxon>
        <taxon>Pentapetalae</taxon>
        <taxon>rosids</taxon>
        <taxon>fabids</taxon>
        <taxon>Fabales</taxon>
        <taxon>Fabaceae</taxon>
        <taxon>Papilionoideae</taxon>
        <taxon>50 kb inversion clade</taxon>
        <taxon>NPAAA clade</taxon>
        <taxon>indigoferoid/millettioid clade</taxon>
        <taxon>Phaseoleae</taxon>
        <taxon>Cajanus</taxon>
    </lineage>
</organism>